<dbReference type="Gene3D" id="3.40.50.2000">
    <property type="entry name" value="Glycogen Phosphorylase B"/>
    <property type="match status" value="2"/>
</dbReference>
<feature type="domain" description="Glycosyl transferase family 1" evidence="1">
    <location>
        <begin position="186"/>
        <end position="338"/>
    </location>
</feature>
<dbReference type="Proteomes" id="UP000219353">
    <property type="component" value="Unassembled WGS sequence"/>
</dbReference>
<keyword evidence="2" id="KW-0808">Transferase</keyword>
<dbReference type="Pfam" id="PF00534">
    <property type="entry name" value="Glycos_transf_1"/>
    <property type="match status" value="1"/>
</dbReference>
<evidence type="ECO:0000259" key="1">
    <source>
        <dbReference type="Pfam" id="PF00534"/>
    </source>
</evidence>
<dbReference type="OrthoDB" id="9777346at2"/>
<proteinExistence type="predicted"/>
<accession>A0A285IVK0</accession>
<protein>
    <submittedName>
        <fullName evidence="2">Glycosyltransferase involved in cell wall bisynthesis</fullName>
    </submittedName>
</protein>
<sequence>MKTVVHVITGLGNGGAEGALFRLIDNDKELRHIVVSMKSGGKYFSKLEDIGVEVYCLDIKGIGSFIKGLMVLRRVEREVKPMALQSWMYHADLMLSIYAMLFAKRNVFWSIRHSSFEKAVTPLAIRLIVKVCAFLSLFVPRKIICCSENAKLIHIEKGYKASAFEFVANGYNFEKLSFSLDKRHSLRGELGKLDHDFIVGNVARWHPQKDHTSLLKAFSNFAVDKDNVYLLLVGKDMTRDNTTLLNLATSLGIERKVIFYGESDDIPKVMSGIDLHVMSSSYGEAFPNVVVEAMACETPVIVTDVGDAAVIVGEFGIVTQPENIQQLCAAMETMFKRSTDKASWLKLGHDSRFWVTQEFDVSKMIKRFTAIWSGSY</sequence>
<dbReference type="EMBL" id="OBEB01000003">
    <property type="protein sequence ID" value="SNY51853.1"/>
    <property type="molecule type" value="Genomic_DNA"/>
</dbReference>
<reference evidence="3" key="1">
    <citation type="submission" date="2017-09" db="EMBL/GenBank/DDBJ databases">
        <authorList>
            <person name="Varghese N."/>
            <person name="Submissions S."/>
        </authorList>
    </citation>
    <scope>NUCLEOTIDE SEQUENCE [LARGE SCALE GENOMIC DNA]</scope>
    <source>
        <strain evidence="3">CGMCC 1.12461</strain>
    </source>
</reference>
<dbReference type="InterPro" id="IPR001296">
    <property type="entry name" value="Glyco_trans_1"/>
</dbReference>
<dbReference type="PANTHER" id="PTHR12526:SF630">
    <property type="entry name" value="GLYCOSYLTRANSFERASE"/>
    <property type="match status" value="1"/>
</dbReference>
<dbReference type="PANTHER" id="PTHR12526">
    <property type="entry name" value="GLYCOSYLTRANSFERASE"/>
    <property type="match status" value="1"/>
</dbReference>
<gene>
    <name evidence="2" type="ORF">SAMN06297280_2004</name>
</gene>
<name>A0A285IVK0_9GAMM</name>
<keyword evidence="3" id="KW-1185">Reference proteome</keyword>
<evidence type="ECO:0000313" key="2">
    <source>
        <dbReference type="EMBL" id="SNY51853.1"/>
    </source>
</evidence>
<dbReference type="GO" id="GO:1901135">
    <property type="term" value="P:carbohydrate derivative metabolic process"/>
    <property type="evidence" value="ECO:0007669"/>
    <property type="project" value="UniProtKB-ARBA"/>
</dbReference>
<evidence type="ECO:0000313" key="3">
    <source>
        <dbReference type="Proteomes" id="UP000219353"/>
    </source>
</evidence>
<dbReference type="GO" id="GO:0016757">
    <property type="term" value="F:glycosyltransferase activity"/>
    <property type="evidence" value="ECO:0007669"/>
    <property type="project" value="InterPro"/>
</dbReference>
<dbReference type="AlphaFoldDB" id="A0A285IVK0"/>
<dbReference type="RefSeq" id="WP_097111234.1">
    <property type="nucleotide sequence ID" value="NZ_OBEB01000003.1"/>
</dbReference>
<dbReference type="SUPFAM" id="SSF53756">
    <property type="entry name" value="UDP-Glycosyltransferase/glycogen phosphorylase"/>
    <property type="match status" value="1"/>
</dbReference>
<organism evidence="2 3">
    <name type="scientific">Arsukibacterium tuosuense</name>
    <dbReference type="NCBI Taxonomy" id="1323745"/>
    <lineage>
        <taxon>Bacteria</taxon>
        <taxon>Pseudomonadati</taxon>
        <taxon>Pseudomonadota</taxon>
        <taxon>Gammaproteobacteria</taxon>
        <taxon>Chromatiales</taxon>
        <taxon>Chromatiaceae</taxon>
        <taxon>Arsukibacterium</taxon>
    </lineage>
</organism>